<keyword evidence="2" id="KW-0812">Transmembrane</keyword>
<evidence type="ECO:0000256" key="2">
    <source>
        <dbReference type="SAM" id="Phobius"/>
    </source>
</evidence>
<evidence type="ECO:0000256" key="1">
    <source>
        <dbReference type="SAM" id="MobiDB-lite"/>
    </source>
</evidence>
<feature type="transmembrane region" description="Helical" evidence="2">
    <location>
        <begin position="122"/>
        <end position="148"/>
    </location>
</feature>
<dbReference type="AlphaFoldDB" id="A0A1L9TP35"/>
<evidence type="ECO:0000313" key="4">
    <source>
        <dbReference type="Proteomes" id="UP000184356"/>
    </source>
</evidence>
<keyword evidence="2" id="KW-0472">Membrane</keyword>
<dbReference type="VEuPathDB" id="FungiDB:ASPSYDRAFT_803614"/>
<gene>
    <name evidence="3" type="ORF">ASPSYDRAFT_803614</name>
</gene>
<dbReference type="EMBL" id="KV878584">
    <property type="protein sequence ID" value="OJJ61165.1"/>
    <property type="molecule type" value="Genomic_DNA"/>
</dbReference>
<evidence type="ECO:0000313" key="3">
    <source>
        <dbReference type="EMBL" id="OJJ61165.1"/>
    </source>
</evidence>
<dbReference type="GeneID" id="63767110"/>
<keyword evidence="2" id="KW-1133">Transmembrane helix</keyword>
<organism evidence="3 4">
    <name type="scientific">Aspergillus sydowii CBS 593.65</name>
    <dbReference type="NCBI Taxonomy" id="1036612"/>
    <lineage>
        <taxon>Eukaryota</taxon>
        <taxon>Fungi</taxon>
        <taxon>Dikarya</taxon>
        <taxon>Ascomycota</taxon>
        <taxon>Pezizomycotina</taxon>
        <taxon>Eurotiomycetes</taxon>
        <taxon>Eurotiomycetidae</taxon>
        <taxon>Eurotiales</taxon>
        <taxon>Aspergillaceae</taxon>
        <taxon>Aspergillus</taxon>
        <taxon>Aspergillus subgen. Nidulantes</taxon>
    </lineage>
</organism>
<sequence>MESIETVNSRCSLVETLRCTLCKPPPLSLFLQHGSTSDRSKAHLRGGLDHTVPTSPLPSTQLYQPSSNDSRSTNHSPQSDFLSKPHDVRGRALLNDPAIEDGIGLVDLCHLHSQRRWTITCIALHSLVLVFAVSVTLLRLTFWCFALSDVAWRALGGLRIFWLFCFCGSWVVIFEGWSIPELYGMRCRLK</sequence>
<accession>A0A1L9TP35</accession>
<name>A0A1L9TP35_9EURO</name>
<dbReference type="Proteomes" id="UP000184356">
    <property type="component" value="Unassembled WGS sequence"/>
</dbReference>
<feature type="region of interest" description="Disordered" evidence="1">
    <location>
        <begin position="40"/>
        <end position="85"/>
    </location>
</feature>
<keyword evidence="4" id="KW-1185">Reference proteome</keyword>
<reference evidence="4" key="1">
    <citation type="journal article" date="2017" name="Genome Biol.">
        <title>Comparative genomics reveals high biological diversity and specific adaptations in the industrially and medically important fungal genus Aspergillus.</title>
        <authorList>
            <person name="de Vries R.P."/>
            <person name="Riley R."/>
            <person name="Wiebenga A."/>
            <person name="Aguilar-Osorio G."/>
            <person name="Amillis S."/>
            <person name="Uchima C.A."/>
            <person name="Anderluh G."/>
            <person name="Asadollahi M."/>
            <person name="Askin M."/>
            <person name="Barry K."/>
            <person name="Battaglia E."/>
            <person name="Bayram O."/>
            <person name="Benocci T."/>
            <person name="Braus-Stromeyer S.A."/>
            <person name="Caldana C."/>
            <person name="Canovas D."/>
            <person name="Cerqueira G.C."/>
            <person name="Chen F."/>
            <person name="Chen W."/>
            <person name="Choi C."/>
            <person name="Clum A."/>
            <person name="Dos Santos R.A."/>
            <person name="Damasio A.R."/>
            <person name="Diallinas G."/>
            <person name="Emri T."/>
            <person name="Fekete E."/>
            <person name="Flipphi M."/>
            <person name="Freyberg S."/>
            <person name="Gallo A."/>
            <person name="Gournas C."/>
            <person name="Habgood R."/>
            <person name="Hainaut M."/>
            <person name="Harispe M.L."/>
            <person name="Henrissat B."/>
            <person name="Hilden K.S."/>
            <person name="Hope R."/>
            <person name="Hossain A."/>
            <person name="Karabika E."/>
            <person name="Karaffa L."/>
            <person name="Karanyi Z."/>
            <person name="Krasevec N."/>
            <person name="Kuo A."/>
            <person name="Kusch H."/>
            <person name="LaButti K."/>
            <person name="Lagendijk E.L."/>
            <person name="Lapidus A."/>
            <person name="Levasseur A."/>
            <person name="Lindquist E."/>
            <person name="Lipzen A."/>
            <person name="Logrieco A.F."/>
            <person name="MacCabe A."/>
            <person name="Maekelae M.R."/>
            <person name="Malavazi I."/>
            <person name="Melin P."/>
            <person name="Meyer V."/>
            <person name="Mielnichuk N."/>
            <person name="Miskei M."/>
            <person name="Molnar A.P."/>
            <person name="Mule G."/>
            <person name="Ngan C.Y."/>
            <person name="Orejas M."/>
            <person name="Orosz E."/>
            <person name="Ouedraogo J.P."/>
            <person name="Overkamp K.M."/>
            <person name="Park H.-S."/>
            <person name="Perrone G."/>
            <person name="Piumi F."/>
            <person name="Punt P.J."/>
            <person name="Ram A.F."/>
            <person name="Ramon A."/>
            <person name="Rauscher S."/>
            <person name="Record E."/>
            <person name="Riano-Pachon D.M."/>
            <person name="Robert V."/>
            <person name="Roehrig J."/>
            <person name="Ruller R."/>
            <person name="Salamov A."/>
            <person name="Salih N.S."/>
            <person name="Samson R.A."/>
            <person name="Sandor E."/>
            <person name="Sanguinetti M."/>
            <person name="Schuetze T."/>
            <person name="Sepcic K."/>
            <person name="Shelest E."/>
            <person name="Sherlock G."/>
            <person name="Sophianopoulou V."/>
            <person name="Squina F.M."/>
            <person name="Sun H."/>
            <person name="Susca A."/>
            <person name="Todd R.B."/>
            <person name="Tsang A."/>
            <person name="Unkles S.E."/>
            <person name="van de Wiele N."/>
            <person name="van Rossen-Uffink D."/>
            <person name="Oliveira J.V."/>
            <person name="Vesth T.C."/>
            <person name="Visser J."/>
            <person name="Yu J.-H."/>
            <person name="Zhou M."/>
            <person name="Andersen M.R."/>
            <person name="Archer D.B."/>
            <person name="Baker S.E."/>
            <person name="Benoit I."/>
            <person name="Brakhage A.A."/>
            <person name="Braus G.H."/>
            <person name="Fischer R."/>
            <person name="Frisvad J.C."/>
            <person name="Goldman G.H."/>
            <person name="Houbraken J."/>
            <person name="Oakley B."/>
            <person name="Pocsi I."/>
            <person name="Scazzocchio C."/>
            <person name="Seiboth B."/>
            <person name="vanKuyk P.A."/>
            <person name="Wortman J."/>
            <person name="Dyer P.S."/>
            <person name="Grigoriev I.V."/>
        </authorList>
    </citation>
    <scope>NUCLEOTIDE SEQUENCE [LARGE SCALE GENOMIC DNA]</scope>
    <source>
        <strain evidence="4">CBS 593.65</strain>
    </source>
</reference>
<proteinExistence type="predicted"/>
<feature type="compositionally biased region" description="Polar residues" evidence="1">
    <location>
        <begin position="52"/>
        <end position="81"/>
    </location>
</feature>
<protein>
    <submittedName>
        <fullName evidence="3">Uncharacterized protein</fullName>
    </submittedName>
</protein>
<dbReference type="RefSeq" id="XP_040704971.1">
    <property type="nucleotide sequence ID" value="XM_040851037.1"/>
</dbReference>
<feature type="transmembrane region" description="Helical" evidence="2">
    <location>
        <begin position="160"/>
        <end position="180"/>
    </location>
</feature>